<reference evidence="4" key="1">
    <citation type="journal article" date="2019" name="Int. J. Syst. Evol. Microbiol.">
        <title>The Global Catalogue of Microorganisms (GCM) 10K type strain sequencing project: providing services to taxonomists for standard genome sequencing and annotation.</title>
        <authorList>
            <consortium name="The Broad Institute Genomics Platform"/>
            <consortium name="The Broad Institute Genome Sequencing Center for Infectious Disease"/>
            <person name="Wu L."/>
            <person name="Ma J."/>
        </authorList>
    </citation>
    <scope>NUCLEOTIDE SEQUENCE [LARGE SCALE GENOMIC DNA]</scope>
    <source>
        <strain evidence="4">CGMCC 4.7400</strain>
    </source>
</reference>
<accession>A0ABW2WC89</accession>
<protein>
    <submittedName>
        <fullName evidence="3">Pyridoxamine 5'-phosphate oxidase family protein</fullName>
    </submittedName>
</protein>
<sequence length="143" mass="16354">MALTREEREEFLAQPHIAALSVYAGPDRAPLTVPIWYKYTPGGDVWFMTGRKSRKNQLISKSGRITLMVDRLQPSVRYVSVEGPIVDSYTGYSEHVREMASRYMAAEKVEAYVEYTSNAKEHADTIIHHMRPERWVGSDLGTF</sequence>
<dbReference type="Proteomes" id="UP001597023">
    <property type="component" value="Unassembled WGS sequence"/>
</dbReference>
<evidence type="ECO:0000256" key="1">
    <source>
        <dbReference type="ARBA" id="ARBA00023002"/>
    </source>
</evidence>
<keyword evidence="4" id="KW-1185">Reference proteome</keyword>
<dbReference type="Pfam" id="PF01243">
    <property type="entry name" value="PNPOx_N"/>
    <property type="match status" value="1"/>
</dbReference>
<keyword evidence="1" id="KW-0560">Oxidoreductase</keyword>
<evidence type="ECO:0000313" key="4">
    <source>
        <dbReference type="Proteomes" id="UP001597023"/>
    </source>
</evidence>
<name>A0ABW2WC89_9ACTN</name>
<dbReference type="PANTHER" id="PTHR35176:SF6">
    <property type="entry name" value="HEME OXYGENASE HI_0854-RELATED"/>
    <property type="match status" value="1"/>
</dbReference>
<organism evidence="3 4">
    <name type="scientific">Streptomyces flavalbus</name>
    <dbReference type="NCBI Taxonomy" id="2665155"/>
    <lineage>
        <taxon>Bacteria</taxon>
        <taxon>Bacillati</taxon>
        <taxon>Actinomycetota</taxon>
        <taxon>Actinomycetes</taxon>
        <taxon>Kitasatosporales</taxon>
        <taxon>Streptomycetaceae</taxon>
        <taxon>Streptomyces</taxon>
    </lineage>
</organism>
<dbReference type="InterPro" id="IPR052019">
    <property type="entry name" value="F420H2_bilvrd_red/Heme_oxyg"/>
</dbReference>
<dbReference type="Gene3D" id="2.30.110.10">
    <property type="entry name" value="Electron Transport, Fmn-binding Protein, Chain A"/>
    <property type="match status" value="1"/>
</dbReference>
<dbReference type="RefSeq" id="WP_381609175.1">
    <property type="nucleotide sequence ID" value="NZ_JBHTEB010000001.1"/>
</dbReference>
<proteinExistence type="predicted"/>
<evidence type="ECO:0000259" key="2">
    <source>
        <dbReference type="Pfam" id="PF01243"/>
    </source>
</evidence>
<dbReference type="EMBL" id="JBHTEB010000001">
    <property type="protein sequence ID" value="MFD0315678.1"/>
    <property type="molecule type" value="Genomic_DNA"/>
</dbReference>
<dbReference type="PANTHER" id="PTHR35176">
    <property type="entry name" value="HEME OXYGENASE HI_0854-RELATED"/>
    <property type="match status" value="1"/>
</dbReference>
<dbReference type="SUPFAM" id="SSF50475">
    <property type="entry name" value="FMN-binding split barrel"/>
    <property type="match status" value="1"/>
</dbReference>
<dbReference type="InterPro" id="IPR011576">
    <property type="entry name" value="Pyridox_Oxase_N"/>
</dbReference>
<feature type="domain" description="Pyridoxamine 5'-phosphate oxidase N-terminal" evidence="2">
    <location>
        <begin position="6"/>
        <end position="120"/>
    </location>
</feature>
<dbReference type="InterPro" id="IPR012349">
    <property type="entry name" value="Split_barrel_FMN-bd"/>
</dbReference>
<comment type="caution">
    <text evidence="3">The sequence shown here is derived from an EMBL/GenBank/DDBJ whole genome shotgun (WGS) entry which is preliminary data.</text>
</comment>
<evidence type="ECO:0000313" key="3">
    <source>
        <dbReference type="EMBL" id="MFD0315678.1"/>
    </source>
</evidence>
<gene>
    <name evidence="3" type="ORF">ACFQZ6_15880</name>
</gene>